<reference evidence="1 2" key="1">
    <citation type="submission" date="2019-06" db="EMBL/GenBank/DDBJ databases">
        <title>WGS assembly of Gossypium darwinii.</title>
        <authorList>
            <person name="Chen Z.J."/>
            <person name="Sreedasyam A."/>
            <person name="Ando A."/>
            <person name="Song Q."/>
            <person name="De L."/>
            <person name="Hulse-Kemp A."/>
            <person name="Ding M."/>
            <person name="Ye W."/>
            <person name="Kirkbride R."/>
            <person name="Jenkins J."/>
            <person name="Plott C."/>
            <person name="Lovell J."/>
            <person name="Lin Y.-M."/>
            <person name="Vaughn R."/>
            <person name="Liu B."/>
            <person name="Li W."/>
            <person name="Simpson S."/>
            <person name="Scheffler B."/>
            <person name="Saski C."/>
            <person name="Grover C."/>
            <person name="Hu G."/>
            <person name="Conover J."/>
            <person name="Carlson J."/>
            <person name="Shu S."/>
            <person name="Boston L."/>
            <person name="Williams M."/>
            <person name="Peterson D."/>
            <person name="Mcgee K."/>
            <person name="Jones D."/>
            <person name="Wendel J."/>
            <person name="Stelly D."/>
            <person name="Grimwood J."/>
            <person name="Schmutz J."/>
        </authorList>
    </citation>
    <scope>NUCLEOTIDE SEQUENCE [LARGE SCALE GENOMIC DNA]</scope>
    <source>
        <strain evidence="1">1808015.09</strain>
    </source>
</reference>
<evidence type="ECO:0000313" key="2">
    <source>
        <dbReference type="Proteomes" id="UP000323506"/>
    </source>
</evidence>
<accession>A0A5D2C0I9</accession>
<organism evidence="1 2">
    <name type="scientific">Gossypium darwinii</name>
    <name type="common">Darwin's cotton</name>
    <name type="synonym">Gossypium barbadense var. darwinii</name>
    <dbReference type="NCBI Taxonomy" id="34276"/>
    <lineage>
        <taxon>Eukaryota</taxon>
        <taxon>Viridiplantae</taxon>
        <taxon>Streptophyta</taxon>
        <taxon>Embryophyta</taxon>
        <taxon>Tracheophyta</taxon>
        <taxon>Spermatophyta</taxon>
        <taxon>Magnoliopsida</taxon>
        <taxon>eudicotyledons</taxon>
        <taxon>Gunneridae</taxon>
        <taxon>Pentapetalae</taxon>
        <taxon>rosids</taxon>
        <taxon>malvids</taxon>
        <taxon>Malvales</taxon>
        <taxon>Malvaceae</taxon>
        <taxon>Malvoideae</taxon>
        <taxon>Gossypium</taxon>
    </lineage>
</organism>
<name>A0A5D2C0I9_GOSDA</name>
<dbReference type="AlphaFoldDB" id="A0A5D2C0I9"/>
<dbReference type="EMBL" id="CM017707">
    <property type="protein sequence ID" value="TYG61783.1"/>
    <property type="molecule type" value="Genomic_DNA"/>
</dbReference>
<evidence type="ECO:0000313" key="1">
    <source>
        <dbReference type="EMBL" id="TYG61783.1"/>
    </source>
</evidence>
<protein>
    <submittedName>
        <fullName evidence="1">Uncharacterized protein</fullName>
    </submittedName>
</protein>
<proteinExistence type="predicted"/>
<sequence length="34" mass="3679">MHGHRFPISPAASCLCLIQVGWITCETTICFGSV</sequence>
<dbReference type="Proteomes" id="UP000323506">
    <property type="component" value="Chromosome D07"/>
</dbReference>
<keyword evidence="2" id="KW-1185">Reference proteome</keyword>
<gene>
    <name evidence="1" type="ORF">ES288_D07G176700v1</name>
</gene>